<dbReference type="SUPFAM" id="SSF48371">
    <property type="entry name" value="ARM repeat"/>
    <property type="match status" value="1"/>
</dbReference>
<feature type="compositionally biased region" description="Pro residues" evidence="4">
    <location>
        <begin position="871"/>
        <end position="880"/>
    </location>
</feature>
<organism evidence="7 8">
    <name type="scientific">Eremothecium cymbalariae (strain CBS 270.75 / DBVPG 7215 / KCTC 17166 / NRRL Y-17582)</name>
    <name type="common">Yeast</name>
    <dbReference type="NCBI Taxonomy" id="931890"/>
    <lineage>
        <taxon>Eukaryota</taxon>
        <taxon>Fungi</taxon>
        <taxon>Dikarya</taxon>
        <taxon>Ascomycota</taxon>
        <taxon>Saccharomycotina</taxon>
        <taxon>Saccharomycetes</taxon>
        <taxon>Saccharomycetales</taxon>
        <taxon>Saccharomycetaceae</taxon>
        <taxon>Eremothecium</taxon>
    </lineage>
</organism>
<dbReference type="GO" id="GO:0043332">
    <property type="term" value="C:mating projection tip"/>
    <property type="evidence" value="ECO:0007669"/>
    <property type="project" value="TreeGrafter"/>
</dbReference>
<feature type="domain" description="GBD/FH3" evidence="5">
    <location>
        <begin position="94"/>
        <end position="463"/>
    </location>
</feature>
<proteinExistence type="inferred from homology"/>
<dbReference type="InterPro" id="IPR042201">
    <property type="entry name" value="FH2_Formin_sf"/>
</dbReference>
<dbReference type="InParanoid" id="G8JST5"/>
<dbReference type="SMART" id="SM01139">
    <property type="entry name" value="Drf_FH3"/>
    <property type="match status" value="1"/>
</dbReference>
<feature type="region of interest" description="Disordered" evidence="4">
    <location>
        <begin position="591"/>
        <end position="739"/>
    </location>
</feature>
<dbReference type="eggNOG" id="KOG1922">
    <property type="taxonomic scope" value="Eukaryota"/>
</dbReference>
<dbReference type="Gene3D" id="1.20.58.2220">
    <property type="entry name" value="Formin, FH2 domain"/>
    <property type="match status" value="1"/>
</dbReference>
<feature type="coiled-coil region" evidence="3">
    <location>
        <begin position="485"/>
        <end position="579"/>
    </location>
</feature>
<dbReference type="PANTHER" id="PTHR47102">
    <property type="entry name" value="PROTEIN BNI1"/>
    <property type="match status" value="1"/>
</dbReference>
<dbReference type="OrthoDB" id="1104827at2759"/>
<dbReference type="OMA" id="RKWELIC"/>
<dbReference type="Gene3D" id="1.25.10.10">
    <property type="entry name" value="Leucine-rich Repeat Variant"/>
    <property type="match status" value="1"/>
</dbReference>
<dbReference type="SMART" id="SM01140">
    <property type="entry name" value="Drf_GBD"/>
    <property type="match status" value="1"/>
</dbReference>
<dbReference type="Pfam" id="PF06367">
    <property type="entry name" value="Drf_FH3"/>
    <property type="match status" value="1"/>
</dbReference>
<keyword evidence="8" id="KW-1185">Reference proteome</keyword>
<evidence type="ECO:0000313" key="8">
    <source>
        <dbReference type="Proteomes" id="UP000006790"/>
    </source>
</evidence>
<dbReference type="InterPro" id="IPR016024">
    <property type="entry name" value="ARM-type_fold"/>
</dbReference>
<dbReference type="InterPro" id="IPR015425">
    <property type="entry name" value="FH2_Formin"/>
</dbReference>
<dbReference type="FunFam" id="1.20.58.2220:FF:000006">
    <property type="entry name" value="Cytokinesis protein sepA"/>
    <property type="match status" value="1"/>
</dbReference>
<evidence type="ECO:0008006" key="9">
    <source>
        <dbReference type="Google" id="ProtNLM"/>
    </source>
</evidence>
<evidence type="ECO:0000313" key="7">
    <source>
        <dbReference type="EMBL" id="AET39088.1"/>
    </source>
</evidence>
<dbReference type="Gene3D" id="6.10.30.50">
    <property type="match status" value="1"/>
</dbReference>
<dbReference type="HOGENOM" id="CLU_002339_0_0_1"/>
<feature type="region of interest" description="Disordered" evidence="4">
    <location>
        <begin position="1407"/>
        <end position="1441"/>
    </location>
</feature>
<dbReference type="GeneID" id="11469239"/>
<dbReference type="KEGG" id="erc:Ecym_4004"/>
<feature type="region of interest" description="Disordered" evidence="4">
    <location>
        <begin position="773"/>
        <end position="796"/>
    </location>
</feature>
<feature type="domain" description="FH2" evidence="6">
    <location>
        <begin position="952"/>
        <end position="1369"/>
    </location>
</feature>
<dbReference type="EMBL" id="CP002500">
    <property type="protein sequence ID" value="AET39088.1"/>
    <property type="molecule type" value="Genomic_DNA"/>
</dbReference>
<evidence type="ECO:0000259" key="5">
    <source>
        <dbReference type="PROSITE" id="PS51232"/>
    </source>
</evidence>
<dbReference type="InterPro" id="IPR051661">
    <property type="entry name" value="Actin_filament_regulator"/>
</dbReference>
<feature type="compositionally biased region" description="Polar residues" evidence="4">
    <location>
        <begin position="593"/>
        <end position="604"/>
    </location>
</feature>
<dbReference type="PROSITE" id="PS51232">
    <property type="entry name" value="GBD_FH3"/>
    <property type="match status" value="1"/>
</dbReference>
<protein>
    <recommendedName>
        <fullName evidence="9">FH2 domain-containing protein</fullName>
    </recommendedName>
</protein>
<feature type="compositionally biased region" description="Pro residues" evidence="4">
    <location>
        <begin position="849"/>
        <end position="859"/>
    </location>
</feature>
<evidence type="ECO:0000256" key="2">
    <source>
        <dbReference type="ARBA" id="ARBA00037935"/>
    </source>
</evidence>
<dbReference type="GO" id="GO:0005938">
    <property type="term" value="C:cell cortex"/>
    <property type="evidence" value="ECO:0007669"/>
    <property type="project" value="UniProtKB-ARBA"/>
</dbReference>
<dbReference type="GO" id="GO:0045010">
    <property type="term" value="P:actin nucleation"/>
    <property type="evidence" value="ECO:0007669"/>
    <property type="project" value="UniProtKB-ARBA"/>
</dbReference>
<evidence type="ECO:0000256" key="1">
    <source>
        <dbReference type="ARBA" id="ARBA00023054"/>
    </source>
</evidence>
<dbReference type="GO" id="GO:0051016">
    <property type="term" value="P:barbed-end actin filament capping"/>
    <property type="evidence" value="ECO:0007669"/>
    <property type="project" value="UniProtKB-ARBA"/>
</dbReference>
<dbReference type="InterPro" id="IPR014768">
    <property type="entry name" value="GBD/FH3_dom"/>
</dbReference>
<dbReference type="PROSITE" id="PS51444">
    <property type="entry name" value="FH2"/>
    <property type="match status" value="1"/>
</dbReference>
<keyword evidence="1 3" id="KW-0175">Coiled coil</keyword>
<dbReference type="GO" id="GO:0031267">
    <property type="term" value="F:small GTPase binding"/>
    <property type="evidence" value="ECO:0007669"/>
    <property type="project" value="InterPro"/>
</dbReference>
<dbReference type="FunCoup" id="G8JST5">
    <property type="interactions" value="273"/>
</dbReference>
<dbReference type="InterPro" id="IPR011989">
    <property type="entry name" value="ARM-like"/>
</dbReference>
<feature type="compositionally biased region" description="Basic and acidic residues" evidence="4">
    <location>
        <begin position="1410"/>
        <end position="1426"/>
    </location>
</feature>
<name>G8JST5_ERECY</name>
<dbReference type="PANTHER" id="PTHR47102:SF1">
    <property type="entry name" value="BNI1-RELATED PROTEIN 1"/>
    <property type="match status" value="1"/>
</dbReference>
<feature type="compositionally biased region" description="Pro residues" evidence="4">
    <location>
        <begin position="891"/>
        <end position="905"/>
    </location>
</feature>
<comment type="similarity">
    <text evidence="2">Belongs to the formin homology family. BNI1 subfamily.</text>
</comment>
<dbReference type="Pfam" id="PF02181">
    <property type="entry name" value="FH2"/>
    <property type="match status" value="1"/>
</dbReference>
<feature type="compositionally biased region" description="Pro residues" evidence="4">
    <location>
        <begin position="925"/>
        <end position="936"/>
    </location>
</feature>
<evidence type="ECO:0000256" key="4">
    <source>
        <dbReference type="SAM" id="MobiDB-lite"/>
    </source>
</evidence>
<feature type="region of interest" description="Disordered" evidence="4">
    <location>
        <begin position="1364"/>
        <end position="1395"/>
    </location>
</feature>
<dbReference type="SUPFAM" id="SSF101447">
    <property type="entry name" value="Formin homology 2 domain (FH2 domain)"/>
    <property type="match status" value="1"/>
</dbReference>
<dbReference type="GO" id="GO:1903475">
    <property type="term" value="P:mitotic actomyosin contractile ring assembly"/>
    <property type="evidence" value="ECO:0007669"/>
    <property type="project" value="UniProtKB-ARBA"/>
</dbReference>
<feature type="compositionally biased region" description="Polar residues" evidence="4">
    <location>
        <begin position="727"/>
        <end position="736"/>
    </location>
</feature>
<dbReference type="GO" id="GO:0003779">
    <property type="term" value="F:actin binding"/>
    <property type="evidence" value="ECO:0007669"/>
    <property type="project" value="InterPro"/>
</dbReference>
<dbReference type="InterPro" id="IPR010472">
    <property type="entry name" value="FH3_dom"/>
</dbReference>
<dbReference type="GO" id="GO:0005935">
    <property type="term" value="C:cellular bud neck"/>
    <property type="evidence" value="ECO:0007669"/>
    <property type="project" value="UniProtKB-ARBA"/>
</dbReference>
<dbReference type="SMART" id="SM00498">
    <property type="entry name" value="FH2"/>
    <property type="match status" value="1"/>
</dbReference>
<dbReference type="GO" id="GO:0032153">
    <property type="term" value="C:cell division site"/>
    <property type="evidence" value="ECO:0007669"/>
    <property type="project" value="UniProtKB-ARBA"/>
</dbReference>
<dbReference type="GO" id="GO:0015629">
    <property type="term" value="C:actin cytoskeleton"/>
    <property type="evidence" value="ECO:0007669"/>
    <property type="project" value="UniProtKB-ARBA"/>
</dbReference>
<gene>
    <name evidence="7" type="ordered locus">Ecym_4004</name>
</gene>
<dbReference type="STRING" id="931890.G8JST5"/>
<dbReference type="GO" id="GO:0005522">
    <property type="term" value="F:profilin binding"/>
    <property type="evidence" value="ECO:0007669"/>
    <property type="project" value="UniProtKB-ARBA"/>
</dbReference>
<dbReference type="GO" id="GO:0071474">
    <property type="term" value="P:cellular hyperosmotic response"/>
    <property type="evidence" value="ECO:0007669"/>
    <property type="project" value="UniProtKB-ARBA"/>
</dbReference>
<dbReference type="RefSeq" id="XP_003645905.1">
    <property type="nucleotide sequence ID" value="XM_003645857.1"/>
</dbReference>
<feature type="compositionally biased region" description="Polar residues" evidence="4">
    <location>
        <begin position="680"/>
        <end position="695"/>
    </location>
</feature>
<sequence length="1454" mass="163823">MSTGKLLALRDHYSMRAWSAGDCVGLFNGSGNGECLNVRMLSSRVGTVGTVLGNEAMLRATTGGQNMCKRVFSESSGDSEMRRRFVPVTKFDEETLPAEHVVDFYFGKLLAPKVPVGHLRRYIPEISYRKKWEFVCRKHGMTVGALSEQNTQCESDPDTEIMELINHKLNQPVEQQPILYQLERLLRLKGPCSTFIAQDGISRLLKQSCSMTPEMEYVYLRCFKTLINQEQGRSAILENIEVIGLLCKYVANSSSQARTRLLTTDILLLLTYMDSVKVSQQLEQFYTQWLEAVETTIKDETQWHDDVPSNQKPQQLMIDYCVSTMFLINSLIQGIPTYRGKSRLIRLLKDAGIHRIFHRIVSSGEKFDSEILLDEISKYQSREGEINSKFVIDTPTHLNVSFKSQIKTIVTLTQGTSLESYMTLVLDSIRQIVTSRTSAEATKLLQLFQSIFKYLIEHSYEDEELGTEIALQASLNKLMDDLQSKQVNQRAVQELEEMKVKMEEMKRVIAKLEHQKEIAKSVIAKELNATKAALSIKLDYITELEERLESVEILRKNERMIYERELANKENERRSSNNSIFLFASLKNGNGLPHTNVNRTPSLNRNKRRSYTTLQSNETHRRSFSGPYGVPSQENENLYSNNFFNSSRPSKPDSSIRGDSISPTASAGTLDLTVPVATSPRPTLSQNAIRASKPQSELDKPTIFKQPRPVLPDARLKPTLSRPLPHPTSSLVNKPSMNPPPLPPLPAMFKVDIPSYLAPAASVSSASLEVTGKATADPSSSSSSSSSPPPLPNTLVKTETLTASPITPLPLPEVLSRQPTASLFSLQLSKPGQVSDALVKHVSPSSSSSPPPPLPPPLPDTLMRHVTVQSGPPPPPPPLPRTLMKHVTVPSAPPPPPPPPLPPSLKPINENNISNEVGVASFGSLPPPPPPPPPFPLSASPGAPDIPKLGNVTLLSAPKLKLKQIHWDKIDDIKETVWCDQSQRVSKSTELASFGIFQEIDELFQLNPTSPAIANATANLLKAKSTKVSLLSRELAQEFGINLHIFSHYTVEELTSKVLNCDNEVLKNQSVIEFFCKEEINNIPKSVQQLFAPYSANYITGEQPDRDPNELDRADRIYLELFYNLRSYWGARSKYLLVILTFDKDYFDILHKLERIDDATKALQNSAKLKELFFIIVEIGNYMNQRPVAGIQLSSLNKLAFTKTSTDNNMSFIHVIERIVRRKYPSIHDFVEGLDKILEVQNIIVQHVQQEAHEFCDRIAHLERLTTIGILSDPSRFHPEDKFMLKTESKILLAKKKADLLKDQCTLTMSDFEKLMVYWGENPNNTNSKNSFFKKFIDFITLFRKAGKENSEREEMTRIYEKRRRALEQSASSQRQRRRASRLSTAASMDDGTQQEDAVDTLIKKLRNVPHHDTRNTRDHKGDIPKFHSSRSRKRDSDGLLSRTQEMLLDVKRI</sequence>
<dbReference type="InterPro" id="IPR010473">
    <property type="entry name" value="GTPase-bd"/>
</dbReference>
<accession>G8JST5</accession>
<dbReference type="Proteomes" id="UP000006790">
    <property type="component" value="Chromosome 4"/>
</dbReference>
<reference evidence="8" key="1">
    <citation type="journal article" date="2012" name="G3 (Bethesda)">
        <title>Pichia sorbitophila, an interspecies yeast hybrid reveals early steps of genome resolution following polyploidization.</title>
        <authorList>
            <person name="Leh Louis V."/>
            <person name="Despons L."/>
            <person name="Friedrich A."/>
            <person name="Martin T."/>
            <person name="Durrens P."/>
            <person name="Casaregola S."/>
            <person name="Neuveglise C."/>
            <person name="Fairhead C."/>
            <person name="Marck C."/>
            <person name="Cruz J.A."/>
            <person name="Straub M.L."/>
            <person name="Kugler V."/>
            <person name="Sacerdot C."/>
            <person name="Uzunov Z."/>
            <person name="Thierry A."/>
            <person name="Weiss S."/>
            <person name="Bleykasten C."/>
            <person name="De Montigny J."/>
            <person name="Jacques N."/>
            <person name="Jung P."/>
            <person name="Lemaire M."/>
            <person name="Mallet S."/>
            <person name="Morel G."/>
            <person name="Richard G.F."/>
            <person name="Sarkar A."/>
            <person name="Savel G."/>
            <person name="Schacherer J."/>
            <person name="Seret M.L."/>
            <person name="Talla E."/>
            <person name="Samson G."/>
            <person name="Jubin C."/>
            <person name="Poulain J."/>
            <person name="Vacherie B."/>
            <person name="Barbe V."/>
            <person name="Pelletier E."/>
            <person name="Sherman D.J."/>
            <person name="Westhof E."/>
            <person name="Weissenbach J."/>
            <person name="Baret P.V."/>
            <person name="Wincker P."/>
            <person name="Gaillardin C."/>
            <person name="Dujon B."/>
            <person name="Souciet J.L."/>
        </authorList>
    </citation>
    <scope>NUCLEOTIDE SEQUENCE [LARGE SCALE GENOMIC DNA]</scope>
    <source>
        <strain evidence="8">CBS 270.75 / DBVPG 7215 / KCTC 17166 / NRRL Y-17582</strain>
    </source>
</reference>
<feature type="compositionally biased region" description="Polar residues" evidence="4">
    <location>
        <begin position="632"/>
        <end position="649"/>
    </location>
</feature>
<evidence type="ECO:0000259" key="6">
    <source>
        <dbReference type="PROSITE" id="PS51444"/>
    </source>
</evidence>
<feature type="region of interest" description="Disordered" evidence="4">
    <location>
        <begin position="835"/>
        <end position="938"/>
    </location>
</feature>
<evidence type="ECO:0000256" key="3">
    <source>
        <dbReference type="SAM" id="Coils"/>
    </source>
</evidence>
<dbReference type="GO" id="GO:0070649">
    <property type="term" value="P:formin-nucleated actin cable assembly"/>
    <property type="evidence" value="ECO:0007669"/>
    <property type="project" value="UniProtKB-ARBA"/>
</dbReference>